<keyword evidence="2" id="KW-1185">Reference proteome</keyword>
<accession>A0A2T7DMU0</accession>
<dbReference type="PANTHER" id="PTHR35046">
    <property type="entry name" value="ZINC KNUCKLE (CCHC-TYPE) FAMILY PROTEIN"/>
    <property type="match status" value="1"/>
</dbReference>
<dbReference type="Gene3D" id="2.40.70.10">
    <property type="entry name" value="Acid Proteases"/>
    <property type="match status" value="1"/>
</dbReference>
<dbReference type="EMBL" id="CM009753">
    <property type="protein sequence ID" value="PUZ56899.1"/>
    <property type="molecule type" value="Genomic_DNA"/>
</dbReference>
<evidence type="ECO:0000313" key="1">
    <source>
        <dbReference type="EMBL" id="PUZ56899.1"/>
    </source>
</evidence>
<protein>
    <submittedName>
        <fullName evidence="1">Uncharacterized protein</fullName>
    </submittedName>
</protein>
<dbReference type="Gramene" id="PUZ56899">
    <property type="protein sequence ID" value="PUZ56899"/>
    <property type="gene ID" value="GQ55_5G382500"/>
</dbReference>
<gene>
    <name evidence="1" type="ORF">GQ55_5G382500</name>
</gene>
<dbReference type="InterPro" id="IPR021109">
    <property type="entry name" value="Peptidase_aspartic_dom_sf"/>
</dbReference>
<dbReference type="PANTHER" id="PTHR35046:SF26">
    <property type="entry name" value="RNA-DIRECTED DNA POLYMERASE"/>
    <property type="match status" value="1"/>
</dbReference>
<dbReference type="Proteomes" id="UP000244336">
    <property type="component" value="Chromosome 5"/>
</dbReference>
<organism evidence="1 2">
    <name type="scientific">Panicum hallii var. hallii</name>
    <dbReference type="NCBI Taxonomy" id="1504633"/>
    <lineage>
        <taxon>Eukaryota</taxon>
        <taxon>Viridiplantae</taxon>
        <taxon>Streptophyta</taxon>
        <taxon>Embryophyta</taxon>
        <taxon>Tracheophyta</taxon>
        <taxon>Spermatophyta</taxon>
        <taxon>Magnoliopsida</taxon>
        <taxon>Liliopsida</taxon>
        <taxon>Poales</taxon>
        <taxon>Poaceae</taxon>
        <taxon>PACMAD clade</taxon>
        <taxon>Panicoideae</taxon>
        <taxon>Panicodae</taxon>
        <taxon>Paniceae</taxon>
        <taxon>Panicinae</taxon>
        <taxon>Panicum</taxon>
        <taxon>Panicum sect. Panicum</taxon>
    </lineage>
</organism>
<dbReference type="OrthoDB" id="686243at2759"/>
<evidence type="ECO:0000313" key="2">
    <source>
        <dbReference type="Proteomes" id="UP000244336"/>
    </source>
</evidence>
<dbReference type="AlphaFoldDB" id="A0A2T7DMU0"/>
<reference evidence="1 2" key="1">
    <citation type="submission" date="2018-04" db="EMBL/GenBank/DDBJ databases">
        <title>WGS assembly of Panicum hallii var. hallii HAL2.</title>
        <authorList>
            <person name="Lovell J."/>
            <person name="Jenkins J."/>
            <person name="Lowry D."/>
            <person name="Mamidi S."/>
            <person name="Sreedasyam A."/>
            <person name="Weng X."/>
            <person name="Barry K."/>
            <person name="Bonette J."/>
            <person name="Campitelli B."/>
            <person name="Daum C."/>
            <person name="Gordon S."/>
            <person name="Gould B."/>
            <person name="Lipzen A."/>
            <person name="MacQueen A."/>
            <person name="Palacio-Mejia J."/>
            <person name="Plott C."/>
            <person name="Shakirov E."/>
            <person name="Shu S."/>
            <person name="Yoshinaga Y."/>
            <person name="Zane M."/>
            <person name="Rokhsar D."/>
            <person name="Grimwood J."/>
            <person name="Schmutz J."/>
            <person name="Juenger T."/>
        </authorList>
    </citation>
    <scope>NUCLEOTIDE SEQUENCE [LARGE SCALE GENOMIC DNA]</scope>
    <source>
        <strain evidence="2">cv. HAL2</strain>
    </source>
</reference>
<name>A0A2T7DMU0_9POAL</name>
<dbReference type="CDD" id="cd00303">
    <property type="entry name" value="retropepsin_like"/>
    <property type="match status" value="1"/>
</dbReference>
<dbReference type="STRING" id="1504633.A0A2T7DMU0"/>
<sequence>MVTKVLSVQLKEEERGQRFNLFQIQAKVNNKLTKLIIKGGSCHNLASKEMCEKLGLTMIKHPHPYHFQWFSDCGDVKVQYMVKVTFSIHDYTNTIECDVVPMTVCHLLLGRPWQFDQRAMHDGYDNTYAFRWQGKGVKLLPMTPTQIIAANIKRK</sequence>
<dbReference type="SUPFAM" id="SSF50630">
    <property type="entry name" value="Acid proteases"/>
    <property type="match status" value="1"/>
</dbReference>
<proteinExistence type="predicted"/>